<evidence type="ECO:0000313" key="1">
    <source>
        <dbReference type="EMBL" id="AZQ92583.1"/>
    </source>
</evidence>
<dbReference type="Proteomes" id="UP000280228">
    <property type="component" value="Chromosome"/>
</dbReference>
<gene>
    <name evidence="1" type="ORF">EJK53_0713</name>
</gene>
<reference evidence="1 2" key="1">
    <citation type="submission" date="2018-12" db="EMBL/GenBank/DDBJ databases">
        <title>Persistence of Moraxella catarrhalis in Chronic Obstructive Pulmonary Disease and Regulation of the Hag/MID Adhesin.</title>
        <authorList>
            <person name="Murphy T."/>
            <person name="Zhao X."/>
            <person name="Vyas G."/>
            <person name="Aluvathingal J."/>
            <person name="Nadendla S."/>
            <person name="Tallon L."/>
            <person name="Tettelin H."/>
        </authorList>
    </citation>
    <scope>NUCLEOTIDE SEQUENCE [LARGE SCALE GENOMIC DNA]</scope>
    <source>
        <strain evidence="1 2">46P58B1</strain>
    </source>
</reference>
<dbReference type="EMBL" id="CP034662">
    <property type="protein sequence ID" value="AZQ92583.1"/>
    <property type="molecule type" value="Genomic_DNA"/>
</dbReference>
<proteinExistence type="predicted"/>
<sequence>MKTAEFYFAKLMPRHLVHVARINTGFDSLMAMDAEQFAF</sequence>
<dbReference type="AlphaFoldDB" id="A0A3A9KEL9"/>
<protein>
    <submittedName>
        <fullName evidence="1">Acetyl-CoA dehydrogenase C-terminal like family protein</fullName>
    </submittedName>
</protein>
<organism evidence="1 2">
    <name type="scientific">Moraxella catarrhalis</name>
    <name type="common">Branhamella catarrhalis</name>
    <dbReference type="NCBI Taxonomy" id="480"/>
    <lineage>
        <taxon>Bacteria</taxon>
        <taxon>Pseudomonadati</taxon>
        <taxon>Pseudomonadota</taxon>
        <taxon>Gammaproteobacteria</taxon>
        <taxon>Moraxellales</taxon>
        <taxon>Moraxellaceae</taxon>
        <taxon>Moraxella</taxon>
    </lineage>
</organism>
<evidence type="ECO:0000313" key="2">
    <source>
        <dbReference type="Proteomes" id="UP000280228"/>
    </source>
</evidence>
<accession>A0A3A9KEL9</accession>
<name>A0A3A9KEL9_MORCA</name>